<reference evidence="1 2" key="1">
    <citation type="submission" date="2021-06" db="EMBL/GenBank/DDBJ databases">
        <title>Caerostris extrusa draft genome.</title>
        <authorList>
            <person name="Kono N."/>
            <person name="Arakawa K."/>
        </authorList>
    </citation>
    <scope>NUCLEOTIDE SEQUENCE [LARGE SCALE GENOMIC DNA]</scope>
</reference>
<keyword evidence="2" id="KW-1185">Reference proteome</keyword>
<evidence type="ECO:0000313" key="1">
    <source>
        <dbReference type="EMBL" id="GIY99784.1"/>
    </source>
</evidence>
<proteinExistence type="predicted"/>
<organism evidence="1 2">
    <name type="scientific">Caerostris extrusa</name>
    <name type="common">Bark spider</name>
    <name type="synonym">Caerostris bankana</name>
    <dbReference type="NCBI Taxonomy" id="172846"/>
    <lineage>
        <taxon>Eukaryota</taxon>
        <taxon>Metazoa</taxon>
        <taxon>Ecdysozoa</taxon>
        <taxon>Arthropoda</taxon>
        <taxon>Chelicerata</taxon>
        <taxon>Arachnida</taxon>
        <taxon>Araneae</taxon>
        <taxon>Araneomorphae</taxon>
        <taxon>Entelegynae</taxon>
        <taxon>Araneoidea</taxon>
        <taxon>Araneidae</taxon>
        <taxon>Caerostris</taxon>
    </lineage>
</organism>
<evidence type="ECO:0000313" key="2">
    <source>
        <dbReference type="Proteomes" id="UP001054945"/>
    </source>
</evidence>
<sequence length="89" mass="9971">MLFAFHRTWPCTSKKVKGKLGKKKKKKEMRERNLAIPILSNRNQATVVDVISLACYRTTTDAQTGRGGCCLPPSLLLPLFCRHVTRLAG</sequence>
<accession>A0AAV4Y0U4</accession>
<dbReference type="EMBL" id="BPLR01018459">
    <property type="protein sequence ID" value="GIY99784.1"/>
    <property type="molecule type" value="Genomic_DNA"/>
</dbReference>
<comment type="caution">
    <text evidence="1">The sequence shown here is derived from an EMBL/GenBank/DDBJ whole genome shotgun (WGS) entry which is preliminary data.</text>
</comment>
<name>A0AAV4Y0U4_CAEEX</name>
<protein>
    <submittedName>
        <fullName evidence="1">Uncharacterized protein</fullName>
    </submittedName>
</protein>
<gene>
    <name evidence="1" type="ORF">CEXT_157211</name>
</gene>
<dbReference type="Proteomes" id="UP001054945">
    <property type="component" value="Unassembled WGS sequence"/>
</dbReference>
<dbReference type="AlphaFoldDB" id="A0AAV4Y0U4"/>